<dbReference type="Pfam" id="PF13456">
    <property type="entry name" value="RVT_3"/>
    <property type="match status" value="1"/>
</dbReference>
<dbReference type="PANTHER" id="PTHR36721">
    <property type="entry name" value="PROLINE-RICH FAMILY PROTEIN"/>
    <property type="match status" value="1"/>
</dbReference>
<comment type="caution">
    <text evidence="5">The sequence shown here is derived from an EMBL/GenBank/DDBJ whole genome shotgun (WGS) entry which is preliminary data.</text>
</comment>
<proteinExistence type="predicted"/>
<evidence type="ECO:0000259" key="3">
    <source>
        <dbReference type="Pfam" id="PF13456"/>
    </source>
</evidence>
<dbReference type="Proteomes" id="UP000436088">
    <property type="component" value="Unassembled WGS sequence"/>
</dbReference>
<dbReference type="Gene3D" id="3.30.420.10">
    <property type="entry name" value="Ribonuclease H-like superfamily/Ribonuclease H"/>
    <property type="match status" value="1"/>
</dbReference>
<dbReference type="CDD" id="cd06222">
    <property type="entry name" value="RNase_H_like"/>
    <property type="match status" value="1"/>
</dbReference>
<keyword evidence="2" id="KW-0812">Transmembrane</keyword>
<dbReference type="PANTHER" id="PTHR36721:SF1">
    <property type="entry name" value="OS04G0446401 PROTEIN"/>
    <property type="match status" value="1"/>
</dbReference>
<evidence type="ECO:0000313" key="6">
    <source>
        <dbReference type="Proteomes" id="UP000436088"/>
    </source>
</evidence>
<reference evidence="5" key="1">
    <citation type="submission" date="2019-09" db="EMBL/GenBank/DDBJ databases">
        <title>Draft genome information of white flower Hibiscus syriacus.</title>
        <authorList>
            <person name="Kim Y.-M."/>
        </authorList>
    </citation>
    <scope>NUCLEOTIDE SEQUENCE [LARGE SCALE GENOMIC DNA]</scope>
    <source>
        <strain evidence="5">YM2019G1</strain>
    </source>
</reference>
<keyword evidence="2" id="KW-0472">Membrane</keyword>
<dbReference type="InterPro" id="IPR026960">
    <property type="entry name" value="RVT-Znf"/>
</dbReference>
<organism evidence="5 6">
    <name type="scientific">Hibiscus syriacus</name>
    <name type="common">Rose of Sharon</name>
    <dbReference type="NCBI Taxonomy" id="106335"/>
    <lineage>
        <taxon>Eukaryota</taxon>
        <taxon>Viridiplantae</taxon>
        <taxon>Streptophyta</taxon>
        <taxon>Embryophyta</taxon>
        <taxon>Tracheophyta</taxon>
        <taxon>Spermatophyta</taxon>
        <taxon>Magnoliopsida</taxon>
        <taxon>eudicotyledons</taxon>
        <taxon>Gunneridae</taxon>
        <taxon>Pentapetalae</taxon>
        <taxon>rosids</taxon>
        <taxon>malvids</taxon>
        <taxon>Malvales</taxon>
        <taxon>Malvaceae</taxon>
        <taxon>Malvoideae</taxon>
        <taxon>Hibiscus</taxon>
    </lineage>
</organism>
<dbReference type="GO" id="GO:0003676">
    <property type="term" value="F:nucleic acid binding"/>
    <property type="evidence" value="ECO:0007669"/>
    <property type="project" value="InterPro"/>
</dbReference>
<feature type="domain" description="Reverse transcriptase zinc-binding" evidence="4">
    <location>
        <begin position="17"/>
        <end position="95"/>
    </location>
</feature>
<dbReference type="EMBL" id="VEPZ02001028">
    <property type="protein sequence ID" value="KAE8700727.1"/>
    <property type="molecule type" value="Genomic_DNA"/>
</dbReference>
<feature type="compositionally biased region" description="Basic residues" evidence="1">
    <location>
        <begin position="441"/>
        <end position="461"/>
    </location>
</feature>
<protein>
    <submittedName>
        <fullName evidence="5">Growth-regulating factor 5</fullName>
    </submittedName>
</protein>
<feature type="domain" description="RNase H type-1" evidence="3">
    <location>
        <begin position="203"/>
        <end position="282"/>
    </location>
</feature>
<gene>
    <name evidence="5" type="ORF">F3Y22_tig00110556pilonHSYRG00645</name>
</gene>
<dbReference type="AlphaFoldDB" id="A0A6A3AAJ0"/>
<evidence type="ECO:0000313" key="5">
    <source>
        <dbReference type="EMBL" id="KAE8700727.1"/>
    </source>
</evidence>
<sequence>MTLMMESHRDGLMTMPFNLKSAYATLCDRNWATTNVDWKFIWSLSIPQWLRLFFWLSLHRKLMTNSEWVRCSLFHDASCSACGAAHKTIIHVLRDFPQACNLCIQILPHHMHAPFFHDDLKVWILSNLRDNSNALRSKVSWSMLFASLTWKIWKQRNDKFFTGYSLAQPDVLRCAHHWEKLYGLGNLSSPSATRPTITSLEKLWGIYEGLLLADSLDVEGLEIQTDCKHVVNLLDDPMAGNSSISLVRAITSTTLRRQAWSTRLIWIPRGANTVAGSLAKMAPSSVAQKISSKQGEGITNIFIKHQFPEVEYVKVFGRYPPANVVSLTSKGKNWGHTQKLECSKILDFNPPKDSACLLSFFVIMEPPLSPSLLFSFGLLFTVFPYFVESQSSNISPPPPPPPTPPPPPVPPPPSPSPPPPPPSSSPPPVPSRPSPPPAEHHHNRTNHHRWRRPPQHSHNHKVNTGQKLGLLFIGIAIILQFGVAGFLVLKRRQLLKANGKYETCSSSS</sequence>
<feature type="region of interest" description="Disordered" evidence="1">
    <location>
        <begin position="391"/>
        <end position="462"/>
    </location>
</feature>
<accession>A0A6A3AAJ0</accession>
<name>A0A6A3AAJ0_HIBSY</name>
<keyword evidence="6" id="KW-1185">Reference proteome</keyword>
<dbReference type="InterPro" id="IPR036397">
    <property type="entry name" value="RNaseH_sf"/>
</dbReference>
<feature type="compositionally biased region" description="Pro residues" evidence="1">
    <location>
        <begin position="395"/>
        <end position="437"/>
    </location>
</feature>
<dbReference type="PRINTS" id="PR01217">
    <property type="entry name" value="PRICHEXTENSN"/>
</dbReference>
<evidence type="ECO:0000259" key="4">
    <source>
        <dbReference type="Pfam" id="PF13966"/>
    </source>
</evidence>
<keyword evidence="2" id="KW-1133">Transmembrane helix</keyword>
<feature type="transmembrane region" description="Helical" evidence="2">
    <location>
        <begin position="468"/>
        <end position="489"/>
    </location>
</feature>
<dbReference type="InterPro" id="IPR044730">
    <property type="entry name" value="RNase_H-like_dom_plant"/>
</dbReference>
<dbReference type="Pfam" id="PF13966">
    <property type="entry name" value="zf-RVT"/>
    <property type="match status" value="1"/>
</dbReference>
<dbReference type="InterPro" id="IPR002156">
    <property type="entry name" value="RNaseH_domain"/>
</dbReference>
<evidence type="ECO:0000256" key="2">
    <source>
        <dbReference type="SAM" id="Phobius"/>
    </source>
</evidence>
<evidence type="ECO:0000256" key="1">
    <source>
        <dbReference type="SAM" id="MobiDB-lite"/>
    </source>
</evidence>
<dbReference type="GO" id="GO:0004523">
    <property type="term" value="F:RNA-DNA hybrid ribonuclease activity"/>
    <property type="evidence" value="ECO:0007669"/>
    <property type="project" value="InterPro"/>
</dbReference>